<feature type="region of interest" description="Disordered" evidence="1">
    <location>
        <begin position="108"/>
        <end position="142"/>
    </location>
</feature>
<name>A0A7J0D723_9ERIC</name>
<sequence>MSSTQPSFRTRGVGALSSRAKLALTSSTFDKVFSHGEAFPIISSLKIGVELSLQQQHFQAQFKAKFRLYHQQQTSKEKEICSAAPVCGKEDNELPFYIRIRVQGAQKIHLGKHRRRKGLEKKERARSQKRSPTLESRMKQNR</sequence>
<dbReference type="Proteomes" id="UP000585474">
    <property type="component" value="Unassembled WGS sequence"/>
</dbReference>
<dbReference type="AlphaFoldDB" id="A0A7J0D723"/>
<accession>A0A7J0D723</accession>
<evidence type="ECO:0000313" key="3">
    <source>
        <dbReference type="EMBL" id="GFS28652.1"/>
    </source>
</evidence>
<proteinExistence type="predicted"/>
<protein>
    <submittedName>
        <fullName evidence="3">Uncharacterized protein</fullName>
    </submittedName>
</protein>
<dbReference type="EMBL" id="BJWL01000047">
    <property type="protein sequence ID" value="GFS28631.1"/>
    <property type="molecule type" value="Genomic_DNA"/>
</dbReference>
<reference evidence="3" key="2">
    <citation type="submission" date="2020-08" db="EMBL/GenBank/DDBJ databases">
        <title>De Novo Assembly of kiwifruit Actinidia rufa.</title>
        <authorList>
            <person name="Sugita-Konishi S."/>
            <person name="Sato K."/>
            <person name="Mori E."/>
            <person name="Abe Y."/>
            <person name="Kisaki G."/>
            <person name="Hamano K."/>
            <person name="Suezawa K."/>
            <person name="Otani M."/>
            <person name="Fukuda T."/>
            <person name="Manabe T."/>
            <person name="Gomi K."/>
            <person name="Tabuchi M."/>
            <person name="Akimitsu K."/>
            <person name="Kataoka I."/>
        </authorList>
    </citation>
    <scope>NUCLEOTIDE SEQUENCE</scope>
    <source>
        <strain evidence="3">Fuchu</strain>
    </source>
</reference>
<organism evidence="3 4">
    <name type="scientific">Actinidia rufa</name>
    <dbReference type="NCBI Taxonomy" id="165716"/>
    <lineage>
        <taxon>Eukaryota</taxon>
        <taxon>Viridiplantae</taxon>
        <taxon>Streptophyta</taxon>
        <taxon>Embryophyta</taxon>
        <taxon>Tracheophyta</taxon>
        <taxon>Spermatophyta</taxon>
        <taxon>Magnoliopsida</taxon>
        <taxon>eudicotyledons</taxon>
        <taxon>Gunneridae</taxon>
        <taxon>Pentapetalae</taxon>
        <taxon>asterids</taxon>
        <taxon>Ericales</taxon>
        <taxon>Actinidiaceae</taxon>
        <taxon>Actinidia</taxon>
    </lineage>
</organism>
<evidence type="ECO:0000256" key="1">
    <source>
        <dbReference type="SAM" id="MobiDB-lite"/>
    </source>
</evidence>
<feature type="compositionally biased region" description="Basic residues" evidence="1">
    <location>
        <begin position="109"/>
        <end position="119"/>
    </location>
</feature>
<evidence type="ECO:0000313" key="4">
    <source>
        <dbReference type="Proteomes" id="UP000585474"/>
    </source>
</evidence>
<dbReference type="EMBL" id="BJWL01000047">
    <property type="protein sequence ID" value="GFS28652.1"/>
    <property type="molecule type" value="Genomic_DNA"/>
</dbReference>
<evidence type="ECO:0000313" key="2">
    <source>
        <dbReference type="EMBL" id="GFS28631.1"/>
    </source>
</evidence>
<comment type="caution">
    <text evidence="3">The sequence shown here is derived from an EMBL/GenBank/DDBJ whole genome shotgun (WGS) entry which is preliminary data.</text>
</comment>
<gene>
    <name evidence="2" type="ORF">Acr_00g0002970</name>
    <name evidence="3" type="ORF">Acr_00g0003090</name>
</gene>
<reference evidence="4" key="1">
    <citation type="submission" date="2019-07" db="EMBL/GenBank/DDBJ databases">
        <title>De Novo Assembly of kiwifruit Actinidia rufa.</title>
        <authorList>
            <person name="Sugita-Konishi S."/>
            <person name="Sato K."/>
            <person name="Mori E."/>
            <person name="Abe Y."/>
            <person name="Kisaki G."/>
            <person name="Hamano K."/>
            <person name="Suezawa K."/>
            <person name="Otani M."/>
            <person name="Fukuda T."/>
            <person name="Manabe T."/>
            <person name="Gomi K."/>
            <person name="Tabuchi M."/>
            <person name="Akimitsu K."/>
            <person name="Kataoka I."/>
        </authorList>
    </citation>
    <scope>NUCLEOTIDE SEQUENCE [LARGE SCALE GENOMIC DNA]</scope>
    <source>
        <strain evidence="4">cv. Fuchu</strain>
        <strain evidence="2">Fuchu</strain>
    </source>
</reference>
<keyword evidence="4" id="KW-1185">Reference proteome</keyword>